<name>A0AAV5UT93_9BILA</name>
<protein>
    <recommendedName>
        <fullName evidence="3">Amine oxidase domain-containing protein</fullName>
    </recommendedName>
</protein>
<reference evidence="1" key="1">
    <citation type="submission" date="2023-10" db="EMBL/GenBank/DDBJ databases">
        <title>Genome assembly of Pristionchus species.</title>
        <authorList>
            <person name="Yoshida K."/>
            <person name="Sommer R.J."/>
        </authorList>
    </citation>
    <scope>NUCLEOTIDE SEQUENCE</scope>
    <source>
        <strain evidence="1">RS5133</strain>
    </source>
</reference>
<proteinExistence type="predicted"/>
<dbReference type="PRINTS" id="PR00419">
    <property type="entry name" value="ADXRDTASE"/>
</dbReference>
<sequence length="93" mass="10133">YSTPTVLNRFPMVALPPPRPSFAALIIYCLYMLMHPSMLTSSLPKFESSDCPRVAVIGAGMAGFSAARRLKELGVVNVDIYEALDRIGGRTQS</sequence>
<comment type="caution">
    <text evidence="1">The sequence shown here is derived from an EMBL/GenBank/DDBJ whole genome shotgun (WGS) entry which is preliminary data.</text>
</comment>
<dbReference type="InterPro" id="IPR036188">
    <property type="entry name" value="FAD/NAD-bd_sf"/>
</dbReference>
<feature type="non-terminal residue" evidence="1">
    <location>
        <position position="93"/>
    </location>
</feature>
<organism evidence="1 2">
    <name type="scientific">Pristionchus fissidentatus</name>
    <dbReference type="NCBI Taxonomy" id="1538716"/>
    <lineage>
        <taxon>Eukaryota</taxon>
        <taxon>Metazoa</taxon>
        <taxon>Ecdysozoa</taxon>
        <taxon>Nematoda</taxon>
        <taxon>Chromadorea</taxon>
        <taxon>Rhabditida</taxon>
        <taxon>Rhabditina</taxon>
        <taxon>Diplogasteromorpha</taxon>
        <taxon>Diplogasteroidea</taxon>
        <taxon>Neodiplogasteridae</taxon>
        <taxon>Pristionchus</taxon>
    </lineage>
</organism>
<evidence type="ECO:0000313" key="1">
    <source>
        <dbReference type="EMBL" id="GMT10396.1"/>
    </source>
</evidence>
<dbReference type="Gene3D" id="3.50.50.60">
    <property type="entry name" value="FAD/NAD(P)-binding domain"/>
    <property type="match status" value="1"/>
</dbReference>
<feature type="non-terminal residue" evidence="1">
    <location>
        <position position="1"/>
    </location>
</feature>
<keyword evidence="2" id="KW-1185">Reference proteome</keyword>
<accession>A0AAV5UT93</accession>
<dbReference type="Proteomes" id="UP001432322">
    <property type="component" value="Unassembled WGS sequence"/>
</dbReference>
<gene>
    <name evidence="1" type="ORF">PFISCL1PPCAC_1693</name>
</gene>
<evidence type="ECO:0008006" key="3">
    <source>
        <dbReference type="Google" id="ProtNLM"/>
    </source>
</evidence>
<dbReference type="EMBL" id="BTSY01000001">
    <property type="protein sequence ID" value="GMT10396.1"/>
    <property type="molecule type" value="Genomic_DNA"/>
</dbReference>
<dbReference type="SUPFAM" id="SSF51905">
    <property type="entry name" value="FAD/NAD(P)-binding domain"/>
    <property type="match status" value="1"/>
</dbReference>
<dbReference type="AlphaFoldDB" id="A0AAV5UT93"/>
<dbReference type="Pfam" id="PF13450">
    <property type="entry name" value="NAD_binding_8"/>
    <property type="match status" value="1"/>
</dbReference>
<evidence type="ECO:0000313" key="2">
    <source>
        <dbReference type="Proteomes" id="UP001432322"/>
    </source>
</evidence>